<dbReference type="GO" id="GO:0009234">
    <property type="term" value="P:menaquinone biosynthetic process"/>
    <property type="evidence" value="ECO:0007669"/>
    <property type="project" value="UniProtKB-UniRule"/>
</dbReference>
<dbReference type="PANTHER" id="PTHR37690">
    <property type="entry name" value="CHORISMATE DEHYDRATASE"/>
    <property type="match status" value="1"/>
</dbReference>
<protein>
    <recommendedName>
        <fullName evidence="4">Chorismate dehydratase</fullName>
        <ecNumber evidence="4">4.2.1.151</ecNumber>
    </recommendedName>
    <alternativeName>
        <fullName evidence="4">Menaquinone biosynthetic enzyme MqnA</fullName>
    </alternativeName>
</protein>
<dbReference type="EC" id="4.2.1.151" evidence="4"/>
<comment type="catalytic activity">
    <reaction evidence="4">
        <text>chorismate = 3-[(1-carboxyvinyl)-oxy]benzoate + H2O</text>
        <dbReference type="Rhea" id="RHEA:40051"/>
        <dbReference type="ChEBI" id="CHEBI:15377"/>
        <dbReference type="ChEBI" id="CHEBI:29748"/>
        <dbReference type="ChEBI" id="CHEBI:76981"/>
        <dbReference type="EC" id="4.2.1.151"/>
    </reaction>
</comment>
<comment type="similarity">
    <text evidence="4">Belongs to the MqnA/MqnD family. MqnA subfamily.</text>
</comment>
<dbReference type="Gene3D" id="3.40.190.10">
    <property type="entry name" value="Periplasmic binding protein-like II"/>
    <property type="match status" value="1"/>
</dbReference>
<evidence type="ECO:0000256" key="2">
    <source>
        <dbReference type="ARBA" id="ARBA00022428"/>
    </source>
</evidence>
<proteinExistence type="inferred from homology"/>
<gene>
    <name evidence="4" type="primary">mqnA</name>
    <name evidence="5" type="ORF">HELGO_WM14789</name>
</gene>
<comment type="function">
    <text evidence="4">Catalyzes the dehydration of chorismate into 3-[(1-carboxyvinyl)oxy]benzoate, a step in the biosynthesis of menaquinone (MK, vitamin K2).</text>
</comment>
<evidence type="ECO:0000256" key="1">
    <source>
        <dbReference type="ARBA" id="ARBA00004863"/>
    </source>
</evidence>
<sequence>MLNIGMIDYVNLLPFNVFINKYIKSSRIKATIRYKSNVPSSINKQLQTKKINEAFVSSITLTDKSQLYYPLGIIAKKEVKSVLVIEGNEHIPDNASQTSNKLAQILDITGQVIIGDKALKYTCSNNNYTDLAKVWYEKYNLPFVFAVFAVNTKTKANKKLVNKFIKSNKIYIPRYILNKYAKQNNIKVSDILKYLKLISYTINYKEKRSLNQFLKLAQK</sequence>
<dbReference type="PANTHER" id="PTHR37690:SF1">
    <property type="entry name" value="CHORISMATE DEHYDRATASE"/>
    <property type="match status" value="1"/>
</dbReference>
<organism evidence="5">
    <name type="scientific">uncultured Campylobacterales bacterium</name>
    <dbReference type="NCBI Taxonomy" id="352960"/>
    <lineage>
        <taxon>Bacteria</taxon>
        <taxon>Pseudomonadati</taxon>
        <taxon>Campylobacterota</taxon>
        <taxon>Epsilonproteobacteria</taxon>
        <taxon>Campylobacterales</taxon>
        <taxon>environmental samples</taxon>
    </lineage>
</organism>
<dbReference type="EMBL" id="CACVAW010000026">
    <property type="protein sequence ID" value="CAA6807277.1"/>
    <property type="molecule type" value="Genomic_DNA"/>
</dbReference>
<evidence type="ECO:0000256" key="4">
    <source>
        <dbReference type="HAMAP-Rule" id="MF_00995"/>
    </source>
</evidence>
<dbReference type="InterPro" id="IPR003773">
    <property type="entry name" value="Menaquinone_biosynth"/>
</dbReference>
<dbReference type="UniPathway" id="UPA00079"/>
<comment type="pathway">
    <text evidence="1 4">Quinol/quinone metabolism; menaquinone biosynthesis.</text>
</comment>
<evidence type="ECO:0000256" key="3">
    <source>
        <dbReference type="ARBA" id="ARBA00023239"/>
    </source>
</evidence>
<dbReference type="HAMAP" id="MF_00995">
    <property type="entry name" value="MqnA"/>
    <property type="match status" value="1"/>
</dbReference>
<accession>A0A6S6SPA3</accession>
<keyword evidence="3 4" id="KW-0456">Lyase</keyword>
<dbReference type="SUPFAM" id="SSF53850">
    <property type="entry name" value="Periplasmic binding protein-like II"/>
    <property type="match status" value="1"/>
</dbReference>
<keyword evidence="2 4" id="KW-0474">Menaquinone biosynthesis</keyword>
<name>A0A6S6SPA3_9BACT</name>
<dbReference type="GO" id="GO:0016836">
    <property type="term" value="F:hydro-lyase activity"/>
    <property type="evidence" value="ECO:0007669"/>
    <property type="project" value="UniProtKB-UniRule"/>
</dbReference>
<dbReference type="AlphaFoldDB" id="A0A6S6SPA3"/>
<dbReference type="Pfam" id="PF02621">
    <property type="entry name" value="VitK2_biosynth"/>
    <property type="match status" value="2"/>
</dbReference>
<evidence type="ECO:0000313" key="5">
    <source>
        <dbReference type="EMBL" id="CAA6807277.1"/>
    </source>
</evidence>
<dbReference type="InterPro" id="IPR030868">
    <property type="entry name" value="MqnA"/>
</dbReference>
<reference evidence="5" key="1">
    <citation type="submission" date="2020-01" db="EMBL/GenBank/DDBJ databases">
        <authorList>
            <person name="Meier V. D."/>
            <person name="Meier V D."/>
        </authorList>
    </citation>
    <scope>NUCLEOTIDE SEQUENCE</scope>
    <source>
        <strain evidence="5">HLG_WM_MAG_12</strain>
    </source>
</reference>